<dbReference type="KEGG" id="pgg:FX982_03796"/>
<dbReference type="Proteomes" id="UP000501989">
    <property type="component" value="Chromosome"/>
</dbReference>
<evidence type="ECO:0000313" key="3">
    <source>
        <dbReference type="Proteomes" id="UP000501989"/>
    </source>
</evidence>
<feature type="transmembrane region" description="Helical" evidence="1">
    <location>
        <begin position="35"/>
        <end position="56"/>
    </location>
</feature>
<organism evidence="2 3">
    <name type="scientific">Pseudomonas graminis</name>
    <dbReference type="NCBI Taxonomy" id="158627"/>
    <lineage>
        <taxon>Bacteria</taxon>
        <taxon>Pseudomonadati</taxon>
        <taxon>Pseudomonadota</taxon>
        <taxon>Gammaproteobacteria</taxon>
        <taxon>Pseudomonadales</taxon>
        <taxon>Pseudomonadaceae</taxon>
        <taxon>Pseudomonas</taxon>
    </lineage>
</organism>
<name>A0A6M8MCM4_9PSED</name>
<proteinExistence type="predicted"/>
<dbReference type="AlphaFoldDB" id="A0A6M8MCM4"/>
<dbReference type="EMBL" id="CP053746">
    <property type="protein sequence ID" value="QKF52804.1"/>
    <property type="molecule type" value="Genomic_DNA"/>
</dbReference>
<keyword evidence="3" id="KW-1185">Reference proteome</keyword>
<keyword evidence="1" id="KW-0812">Transmembrane</keyword>
<reference evidence="3" key="1">
    <citation type="submission" date="2019-12" db="EMBL/GenBank/DDBJ databases">
        <title>Endophytic bacteria associated with Panax ginseng seedlings.</title>
        <authorList>
            <person name="Park J.M."/>
            <person name="Shin R."/>
            <person name="Jo S.H."/>
        </authorList>
    </citation>
    <scope>NUCLEOTIDE SEQUENCE [LARGE SCALE GENOMIC DNA]</scope>
    <source>
        <strain evidence="3">PgKB30</strain>
    </source>
</reference>
<evidence type="ECO:0000256" key="1">
    <source>
        <dbReference type="SAM" id="Phobius"/>
    </source>
</evidence>
<keyword evidence="1" id="KW-1133">Transmembrane helix</keyword>
<feature type="transmembrane region" description="Helical" evidence="1">
    <location>
        <begin position="12"/>
        <end position="28"/>
    </location>
</feature>
<protein>
    <recommendedName>
        <fullName evidence="4">MFS transporter</fullName>
    </recommendedName>
</protein>
<sequence>MEFLHRLLDKLDWLIAGLMGAIVASWWHKDDLKDLWSWVIFLVTGIACAFYLTSIVCDQLSVVDPSDVAGMAFLLGAFGGSLMAATNRAIKAADLWALIRQRFGGGNPP</sequence>
<feature type="transmembrane region" description="Helical" evidence="1">
    <location>
        <begin position="68"/>
        <end position="90"/>
    </location>
</feature>
<keyword evidence="1" id="KW-0472">Membrane</keyword>
<gene>
    <name evidence="2" type="ORF">FX982_03796</name>
</gene>
<accession>A0A6M8MCM4</accession>
<evidence type="ECO:0000313" key="2">
    <source>
        <dbReference type="EMBL" id="QKF52804.1"/>
    </source>
</evidence>
<dbReference type="RefSeq" id="WP_172612033.1">
    <property type="nucleotide sequence ID" value="NZ_CP053746.1"/>
</dbReference>
<evidence type="ECO:0008006" key="4">
    <source>
        <dbReference type="Google" id="ProtNLM"/>
    </source>
</evidence>